<keyword evidence="2 4" id="KW-0479">Metal-binding</keyword>
<dbReference type="InterPro" id="IPR023696">
    <property type="entry name" value="Ureohydrolase_dom_sf"/>
</dbReference>
<evidence type="ECO:0000256" key="4">
    <source>
        <dbReference type="PIRSR" id="PIRSR036979-1"/>
    </source>
</evidence>
<gene>
    <name evidence="6" type="ORF">AT727_19905</name>
</gene>
<feature type="binding site" evidence="4">
    <location>
        <position position="116"/>
    </location>
    <ligand>
        <name>Mn(2+)</name>
        <dbReference type="ChEBI" id="CHEBI:29035"/>
        <label>1</label>
    </ligand>
</feature>
<dbReference type="Gene3D" id="3.40.800.10">
    <property type="entry name" value="Ureohydrolase domain"/>
    <property type="match status" value="1"/>
</dbReference>
<dbReference type="InterPro" id="IPR005925">
    <property type="entry name" value="Agmatinase-rel"/>
</dbReference>
<dbReference type="GO" id="GO:0046872">
    <property type="term" value="F:metal ion binding"/>
    <property type="evidence" value="ECO:0007669"/>
    <property type="project" value="UniProtKB-KW"/>
</dbReference>
<dbReference type="EMBL" id="LOCK01000016">
    <property type="protein sequence ID" value="KTE92302.1"/>
    <property type="molecule type" value="Genomic_DNA"/>
</dbReference>
<accession>A0A0W1JM29</accession>
<dbReference type="PROSITE" id="PS01053">
    <property type="entry name" value="ARGINASE_1"/>
    <property type="match status" value="1"/>
</dbReference>
<dbReference type="GO" id="GO:0008783">
    <property type="term" value="F:agmatinase activity"/>
    <property type="evidence" value="ECO:0007669"/>
    <property type="project" value="TreeGrafter"/>
</dbReference>
<keyword evidence="4" id="KW-0464">Manganese</keyword>
<dbReference type="PANTHER" id="PTHR11358">
    <property type="entry name" value="ARGINASE/AGMATINASE"/>
    <property type="match status" value="1"/>
</dbReference>
<reference evidence="6 7" key="1">
    <citation type="submission" date="2015-12" db="EMBL/GenBank/DDBJ databases">
        <title>Draft Genome Sequence of Desulfitobacterium hafniense Strain DH, a Sulfate-reducing Bacterium Isolated from Paddy Soils.</title>
        <authorList>
            <person name="Bao P."/>
            <person name="Zhang X."/>
            <person name="Li G."/>
        </authorList>
    </citation>
    <scope>NUCLEOTIDE SEQUENCE [LARGE SCALE GENOMIC DNA]</scope>
    <source>
        <strain evidence="6 7">DH</strain>
    </source>
</reference>
<evidence type="ECO:0000313" key="6">
    <source>
        <dbReference type="EMBL" id="KTE92302.1"/>
    </source>
</evidence>
<name>A0A0W1JM29_DESHA</name>
<comment type="similarity">
    <text evidence="1">Belongs to the arginase family. Agmatinase subfamily.</text>
</comment>
<evidence type="ECO:0000256" key="2">
    <source>
        <dbReference type="ARBA" id="ARBA00022723"/>
    </source>
</evidence>
<organism evidence="6 7">
    <name type="scientific">Desulfitobacterium hafniense</name>
    <name type="common">Desulfitobacterium frappieri</name>
    <dbReference type="NCBI Taxonomy" id="49338"/>
    <lineage>
        <taxon>Bacteria</taxon>
        <taxon>Bacillati</taxon>
        <taxon>Bacillota</taxon>
        <taxon>Clostridia</taxon>
        <taxon>Eubacteriales</taxon>
        <taxon>Desulfitobacteriaceae</taxon>
        <taxon>Desulfitobacterium</taxon>
    </lineage>
</organism>
<feature type="binding site" evidence="4">
    <location>
        <position position="221"/>
    </location>
    <ligand>
        <name>Mn(2+)</name>
        <dbReference type="ChEBI" id="CHEBI:29035"/>
        <label>1</label>
    </ligand>
</feature>
<feature type="binding site" evidence="4">
    <location>
        <position position="143"/>
    </location>
    <ligand>
        <name>Mn(2+)</name>
        <dbReference type="ChEBI" id="CHEBI:29035"/>
        <label>1</label>
    </ligand>
</feature>
<comment type="cofactor">
    <cofactor evidence="4">
        <name>Mn(2+)</name>
        <dbReference type="ChEBI" id="CHEBI:29035"/>
    </cofactor>
    <text evidence="4">Binds 2 manganese ions per subunit.</text>
</comment>
<dbReference type="InterPro" id="IPR006035">
    <property type="entry name" value="Ureohydrolase"/>
</dbReference>
<dbReference type="AlphaFoldDB" id="A0A0W1JM29"/>
<evidence type="ECO:0000313" key="7">
    <source>
        <dbReference type="Proteomes" id="UP000054623"/>
    </source>
</evidence>
<dbReference type="PIRSF" id="PIRSF036979">
    <property type="entry name" value="Arginase"/>
    <property type="match status" value="1"/>
</dbReference>
<dbReference type="OrthoDB" id="9788689at2"/>
<dbReference type="NCBIfam" id="TIGR01230">
    <property type="entry name" value="agmatinase"/>
    <property type="match status" value="1"/>
</dbReference>
<dbReference type="GO" id="GO:0033389">
    <property type="term" value="P:putrescine biosynthetic process from arginine, via agmatine"/>
    <property type="evidence" value="ECO:0007669"/>
    <property type="project" value="TreeGrafter"/>
</dbReference>
<evidence type="ECO:0000256" key="3">
    <source>
        <dbReference type="ARBA" id="ARBA00022801"/>
    </source>
</evidence>
<keyword evidence="3 5" id="KW-0378">Hydrolase</keyword>
<dbReference type="RefSeq" id="WP_005808139.1">
    <property type="nucleotide sequence ID" value="NZ_CABKQQ010000006.1"/>
</dbReference>
<dbReference type="InterPro" id="IPR020855">
    <property type="entry name" value="Ureohydrolase_Mn_BS"/>
</dbReference>
<dbReference type="Proteomes" id="UP000054623">
    <property type="component" value="Unassembled WGS sequence"/>
</dbReference>
<evidence type="ECO:0000256" key="5">
    <source>
        <dbReference type="RuleBase" id="RU003684"/>
    </source>
</evidence>
<protein>
    <submittedName>
        <fullName evidence="6">Agmatinase</fullName>
    </submittedName>
</protein>
<dbReference type="SUPFAM" id="SSF52768">
    <property type="entry name" value="Arginase/deacetylase"/>
    <property type="match status" value="1"/>
</dbReference>
<feature type="binding site" evidence="4">
    <location>
        <position position="141"/>
    </location>
    <ligand>
        <name>Mn(2+)</name>
        <dbReference type="ChEBI" id="CHEBI:29035"/>
        <label>1</label>
    </ligand>
</feature>
<dbReference type="Pfam" id="PF00491">
    <property type="entry name" value="Arginase"/>
    <property type="match status" value="1"/>
</dbReference>
<dbReference type="PROSITE" id="PS51409">
    <property type="entry name" value="ARGINASE_2"/>
    <property type="match status" value="1"/>
</dbReference>
<dbReference type="PANTHER" id="PTHR11358:SF26">
    <property type="entry name" value="GUANIDINO ACID HYDROLASE, MITOCHONDRIAL"/>
    <property type="match status" value="1"/>
</dbReference>
<comment type="caution">
    <text evidence="6">The sequence shown here is derived from an EMBL/GenBank/DDBJ whole genome shotgun (WGS) entry which is preliminary data.</text>
</comment>
<feature type="binding site" evidence="4">
    <location>
        <position position="139"/>
    </location>
    <ligand>
        <name>Mn(2+)</name>
        <dbReference type="ChEBI" id="CHEBI:29035"/>
        <label>1</label>
    </ligand>
</feature>
<proteinExistence type="inferred from homology"/>
<dbReference type="CDD" id="cd11593">
    <property type="entry name" value="Agmatinase-like_2"/>
    <property type="match status" value="1"/>
</dbReference>
<evidence type="ECO:0000256" key="1">
    <source>
        <dbReference type="ARBA" id="ARBA00009227"/>
    </source>
</evidence>
<feature type="binding site" evidence="4">
    <location>
        <position position="219"/>
    </location>
    <ligand>
        <name>Mn(2+)</name>
        <dbReference type="ChEBI" id="CHEBI:29035"/>
        <label>1</label>
    </ligand>
</feature>
<sequence>MSKETLMKMTESPGVFMGGETPYEEADAVILGIPMDYTVSFRPGTRLGPLSIRNVSIGIEEYSVYLDKDLSDYAYCDCGDLSLPFGNVEKSLQVIEAAARQVVEDGKFPIFLGGEHLVTYPLLKPFIEKYPELRVVHFDAHADLRTDYSGEPNSHATVMRKISEALGPHRVYQFGIRSGTREEFLFAKEHNHLVVEEVLEPLKAVLPELKGKPVYVTLDIDVVDPAFAPGTGTQEAGGCTSREIIKAVHALSELDVVGFDLVEVSPLMDTSERTALLAAKIVREAILSFVK</sequence>